<dbReference type="GO" id="GO:0003743">
    <property type="term" value="F:translation initiation factor activity"/>
    <property type="evidence" value="ECO:0007669"/>
    <property type="project" value="InterPro"/>
</dbReference>
<dbReference type="PANTHER" id="PTHR21681">
    <property type="entry name" value="EUKARYOTIC TRANSLATION INITIATION FACTOR 3 SUBUNIT J"/>
    <property type="match status" value="1"/>
</dbReference>
<comment type="caution">
    <text evidence="2">The sequence shown here is derived from an EMBL/GenBank/DDBJ whole genome shotgun (WGS) entry which is preliminary data.</text>
</comment>
<dbReference type="EMBL" id="JAAWWB010000008">
    <property type="protein sequence ID" value="KAG6777342.1"/>
    <property type="molecule type" value="Genomic_DNA"/>
</dbReference>
<keyword evidence="3" id="KW-1185">Reference proteome</keyword>
<name>A0A8X7ZZR7_POPTO</name>
<dbReference type="Pfam" id="PF08597">
    <property type="entry name" value="eIF3_subunit"/>
    <property type="match status" value="1"/>
</dbReference>
<evidence type="ECO:0008006" key="4">
    <source>
        <dbReference type="Google" id="ProtNLM"/>
    </source>
</evidence>
<evidence type="ECO:0000313" key="2">
    <source>
        <dbReference type="EMBL" id="KAG6777342.1"/>
    </source>
</evidence>
<reference evidence="2" key="1">
    <citation type="journal article" date="2020" name="bioRxiv">
        <title>Hybrid origin of Populus tomentosa Carr. identified through genome sequencing and phylogenomic analysis.</title>
        <authorList>
            <person name="An X."/>
            <person name="Gao K."/>
            <person name="Chen Z."/>
            <person name="Li J."/>
            <person name="Yang X."/>
            <person name="Yang X."/>
            <person name="Zhou J."/>
            <person name="Guo T."/>
            <person name="Zhao T."/>
            <person name="Huang S."/>
            <person name="Miao D."/>
            <person name="Khan W.U."/>
            <person name="Rao P."/>
            <person name="Ye M."/>
            <person name="Lei B."/>
            <person name="Liao W."/>
            <person name="Wang J."/>
            <person name="Ji L."/>
            <person name="Li Y."/>
            <person name="Guo B."/>
            <person name="Mustafa N.S."/>
            <person name="Li S."/>
            <person name="Yun Q."/>
            <person name="Keller S.R."/>
            <person name="Mao J."/>
            <person name="Zhang R."/>
            <person name="Strauss S.H."/>
        </authorList>
    </citation>
    <scope>NUCLEOTIDE SEQUENCE</scope>
    <source>
        <strain evidence="2">GM15</strain>
        <tissue evidence="2">Leaf</tissue>
    </source>
</reference>
<accession>A0A8X7ZZR7</accession>
<dbReference type="OrthoDB" id="20381at2759"/>
<gene>
    <name evidence="2" type="ORF">POTOM_017163</name>
</gene>
<protein>
    <recommendedName>
        <fullName evidence="4">Eukaryotic translation initiation factor 3 30 kDa subunit</fullName>
    </recommendedName>
</protein>
<feature type="region of interest" description="Disordered" evidence="1">
    <location>
        <begin position="67"/>
        <end position="93"/>
    </location>
</feature>
<sequence>MGYALKVKSPNPQTQLENSSLVGDFGFSIGFSRQDPKLIWVALLICGIIADFDLVNKSQRWKIGAPVVKPPPEMAPKKPAVKSTEKKGNTADVVKDQPLDPLAEKLRQQRLVEEADFRSTAELFAKKDDEKSLDSFIPKSESDFTEYAELISHKLRPFEKSYHYIHLLKTVMRLSMTSMKAADAKEVSTSVSAIANEKIKAEKEANTGKKKTGGKKKQLHVGKPGDDLAGDTYDALDDYDFM</sequence>
<dbReference type="InterPro" id="IPR013906">
    <property type="entry name" value="eIF3j"/>
</dbReference>
<evidence type="ECO:0000256" key="1">
    <source>
        <dbReference type="SAM" id="MobiDB-lite"/>
    </source>
</evidence>
<feature type="compositionally biased region" description="Basic residues" evidence="1">
    <location>
        <begin position="208"/>
        <end position="220"/>
    </location>
</feature>
<evidence type="ECO:0000313" key="3">
    <source>
        <dbReference type="Proteomes" id="UP000886885"/>
    </source>
</evidence>
<feature type="region of interest" description="Disordered" evidence="1">
    <location>
        <begin position="202"/>
        <end position="228"/>
    </location>
</feature>
<dbReference type="Proteomes" id="UP000886885">
    <property type="component" value="Chromosome 4D"/>
</dbReference>
<dbReference type="FunFam" id="1.10.246.60:FF:000002">
    <property type="entry name" value="Eukaryotic translation initiation factor 3 subunit J"/>
    <property type="match status" value="1"/>
</dbReference>
<dbReference type="GO" id="GO:0005852">
    <property type="term" value="C:eukaryotic translation initiation factor 3 complex"/>
    <property type="evidence" value="ECO:0007669"/>
    <property type="project" value="InterPro"/>
</dbReference>
<dbReference type="AlphaFoldDB" id="A0A8X7ZZR7"/>
<dbReference type="PANTHER" id="PTHR21681:SF0">
    <property type="entry name" value="EUKARYOTIC TRANSLATION INITIATION FACTOR 3 SUBUNIT J"/>
    <property type="match status" value="1"/>
</dbReference>
<proteinExistence type="predicted"/>
<organism evidence="2 3">
    <name type="scientific">Populus tomentosa</name>
    <name type="common">Chinese white poplar</name>
    <dbReference type="NCBI Taxonomy" id="118781"/>
    <lineage>
        <taxon>Eukaryota</taxon>
        <taxon>Viridiplantae</taxon>
        <taxon>Streptophyta</taxon>
        <taxon>Embryophyta</taxon>
        <taxon>Tracheophyta</taxon>
        <taxon>Spermatophyta</taxon>
        <taxon>Magnoliopsida</taxon>
        <taxon>eudicotyledons</taxon>
        <taxon>Gunneridae</taxon>
        <taxon>Pentapetalae</taxon>
        <taxon>rosids</taxon>
        <taxon>fabids</taxon>
        <taxon>Malpighiales</taxon>
        <taxon>Salicaceae</taxon>
        <taxon>Saliceae</taxon>
        <taxon>Populus</taxon>
    </lineage>
</organism>
<feature type="compositionally biased region" description="Basic and acidic residues" evidence="1">
    <location>
        <begin position="83"/>
        <end position="93"/>
    </location>
</feature>